<feature type="region of interest" description="Disordered" evidence="1">
    <location>
        <begin position="149"/>
        <end position="195"/>
    </location>
</feature>
<protein>
    <recommendedName>
        <fullName evidence="2">PHD-type zinc finger plants domain-containing protein</fullName>
    </recommendedName>
</protein>
<gene>
    <name evidence="3" type="ORF">ZIOFF_041739</name>
</gene>
<organism evidence="3 4">
    <name type="scientific">Zingiber officinale</name>
    <name type="common">Ginger</name>
    <name type="synonym">Amomum zingiber</name>
    <dbReference type="NCBI Taxonomy" id="94328"/>
    <lineage>
        <taxon>Eukaryota</taxon>
        <taxon>Viridiplantae</taxon>
        <taxon>Streptophyta</taxon>
        <taxon>Embryophyta</taxon>
        <taxon>Tracheophyta</taxon>
        <taxon>Spermatophyta</taxon>
        <taxon>Magnoliopsida</taxon>
        <taxon>Liliopsida</taxon>
        <taxon>Zingiberales</taxon>
        <taxon>Zingiberaceae</taxon>
        <taxon>Zingiber</taxon>
    </lineage>
</organism>
<comment type="caution">
    <text evidence="3">The sequence shown here is derived from an EMBL/GenBank/DDBJ whole genome shotgun (WGS) entry which is preliminary data.</text>
</comment>
<dbReference type="EMBL" id="JACMSC010000011">
    <property type="protein sequence ID" value="KAG6501855.1"/>
    <property type="molecule type" value="Genomic_DNA"/>
</dbReference>
<dbReference type="Pfam" id="PF25054">
    <property type="entry name" value="PHD_pln"/>
    <property type="match status" value="1"/>
</dbReference>
<dbReference type="Proteomes" id="UP000734854">
    <property type="component" value="Unassembled WGS sequence"/>
</dbReference>
<evidence type="ECO:0000259" key="2">
    <source>
        <dbReference type="Pfam" id="PF25054"/>
    </source>
</evidence>
<feature type="compositionally biased region" description="Basic and acidic residues" evidence="1">
    <location>
        <begin position="168"/>
        <end position="180"/>
    </location>
</feature>
<dbReference type="AlphaFoldDB" id="A0A8J5G734"/>
<keyword evidence="4" id="KW-1185">Reference proteome</keyword>
<accession>A0A8J5G734</accession>
<dbReference type="PANTHER" id="PTHR33779">
    <property type="entry name" value="EXPRESSED PROTEIN"/>
    <property type="match status" value="1"/>
</dbReference>
<name>A0A8J5G734_ZINOF</name>
<sequence>MSSSSLEVTGSGQGCRSITCALVPNPCRLLFFRSPSAALSDRCPFVPFMMGTIALIRNPQPHHFDCPGPCLSLAMANTNMVCSMCGDVGFADKLFLCIRCNYRFQHSYCTNYYEEAALASPAVCDWCICESRSASEAKRVSSLLYSKKPTAAGRDHSTGSSGSGAGDSKVKQSHEQEQIRGRSKSGATAASSKATARRTLYVAVLVGYVAQKGGQMEPQNTAPSASESAS</sequence>
<dbReference type="PANTHER" id="PTHR33779:SF11">
    <property type="entry name" value="OS04G0551600 PROTEIN"/>
    <property type="match status" value="1"/>
</dbReference>
<feature type="compositionally biased region" description="Low complexity" evidence="1">
    <location>
        <begin position="184"/>
        <end position="195"/>
    </location>
</feature>
<evidence type="ECO:0000313" key="3">
    <source>
        <dbReference type="EMBL" id="KAG6501855.1"/>
    </source>
</evidence>
<proteinExistence type="predicted"/>
<feature type="domain" description="PHD-type zinc finger plants" evidence="2">
    <location>
        <begin position="83"/>
        <end position="127"/>
    </location>
</feature>
<evidence type="ECO:0000256" key="1">
    <source>
        <dbReference type="SAM" id="MobiDB-lite"/>
    </source>
</evidence>
<dbReference type="InterPro" id="IPR056874">
    <property type="entry name" value="PHD_dom_pln"/>
</dbReference>
<reference evidence="3 4" key="1">
    <citation type="submission" date="2020-08" db="EMBL/GenBank/DDBJ databases">
        <title>Plant Genome Project.</title>
        <authorList>
            <person name="Zhang R.-G."/>
        </authorList>
    </citation>
    <scope>NUCLEOTIDE SEQUENCE [LARGE SCALE GENOMIC DNA]</scope>
    <source>
        <tissue evidence="3">Rhizome</tissue>
    </source>
</reference>
<evidence type="ECO:0000313" key="4">
    <source>
        <dbReference type="Proteomes" id="UP000734854"/>
    </source>
</evidence>